<keyword evidence="2" id="KW-1133">Transmembrane helix</keyword>
<dbReference type="InParanoid" id="A0A4R5DQ03"/>
<gene>
    <name evidence="4" type="ORF">E1269_06695</name>
</gene>
<organism evidence="4 5">
    <name type="scientific">Jiangella asiatica</name>
    <dbReference type="NCBI Taxonomy" id="2530372"/>
    <lineage>
        <taxon>Bacteria</taxon>
        <taxon>Bacillati</taxon>
        <taxon>Actinomycetota</taxon>
        <taxon>Actinomycetes</taxon>
        <taxon>Jiangellales</taxon>
        <taxon>Jiangellaceae</taxon>
        <taxon>Jiangella</taxon>
    </lineage>
</organism>
<feature type="compositionally biased region" description="Pro residues" evidence="1">
    <location>
        <begin position="10"/>
        <end position="34"/>
    </location>
</feature>
<feature type="transmembrane region" description="Helical" evidence="2">
    <location>
        <begin position="88"/>
        <end position="113"/>
    </location>
</feature>
<dbReference type="AlphaFoldDB" id="A0A4R5DQ03"/>
<reference evidence="4 5" key="1">
    <citation type="submission" date="2019-03" db="EMBL/GenBank/DDBJ databases">
        <title>Draft genome sequences of novel Actinobacteria.</title>
        <authorList>
            <person name="Sahin N."/>
            <person name="Ay H."/>
            <person name="Saygin H."/>
        </authorList>
    </citation>
    <scope>NUCLEOTIDE SEQUENCE [LARGE SCALE GENOMIC DNA]</scope>
    <source>
        <strain evidence="4 5">5K138</strain>
    </source>
</reference>
<dbReference type="InterPro" id="IPR026004">
    <property type="entry name" value="Septum_form"/>
</dbReference>
<protein>
    <recommendedName>
        <fullName evidence="3">Septum formation-related domain-containing protein</fullName>
    </recommendedName>
</protein>
<keyword evidence="2" id="KW-0812">Transmembrane</keyword>
<feature type="region of interest" description="Disordered" evidence="1">
    <location>
        <begin position="1"/>
        <end position="43"/>
    </location>
</feature>
<name>A0A4R5DQ03_9ACTN</name>
<feature type="transmembrane region" description="Helical" evidence="2">
    <location>
        <begin position="52"/>
        <end position="76"/>
    </location>
</feature>
<feature type="domain" description="Septum formation-related" evidence="3">
    <location>
        <begin position="138"/>
        <end position="231"/>
    </location>
</feature>
<evidence type="ECO:0000256" key="2">
    <source>
        <dbReference type="SAM" id="Phobius"/>
    </source>
</evidence>
<evidence type="ECO:0000256" key="1">
    <source>
        <dbReference type="SAM" id="MobiDB-lite"/>
    </source>
</evidence>
<evidence type="ECO:0000259" key="3">
    <source>
        <dbReference type="Pfam" id="PF13845"/>
    </source>
</evidence>
<dbReference type="Pfam" id="PF13845">
    <property type="entry name" value="Septum_form"/>
    <property type="match status" value="1"/>
</dbReference>
<keyword evidence="5" id="KW-1185">Reference proteome</keyword>
<dbReference type="OrthoDB" id="3628931at2"/>
<keyword evidence="2" id="KW-0472">Membrane</keyword>
<comment type="caution">
    <text evidence="4">The sequence shown here is derived from an EMBL/GenBank/DDBJ whole genome shotgun (WGS) entry which is preliminary data.</text>
</comment>
<accession>A0A4R5DQ03</accession>
<dbReference type="RefSeq" id="WP_131892657.1">
    <property type="nucleotide sequence ID" value="NZ_SMKZ01000006.1"/>
</dbReference>
<evidence type="ECO:0000313" key="5">
    <source>
        <dbReference type="Proteomes" id="UP000294739"/>
    </source>
</evidence>
<sequence length="250" mass="26777">MSDHGANPYAQPPETPHQRLPPYPEPRPYTPGPYNPWVDQDEPPRHRGTNGFAIASLVFGLVGGIPLAFIFGIIALGQIAERKQDGRALAIGGLIGAGVWTTGLVIAAALGSFSEPDRDDSGQITEEGTVSTFDIEIGDCLNGLLETEDESSVASLPAVPCSQPHEGEVYARFDLAEGDYPGLDAIVVEADRRCAEALMTYSPTAYSDPTISLFYLYPQEPGWPRDREVVCIAYDLDGALTGTIAEQPAT</sequence>
<evidence type="ECO:0000313" key="4">
    <source>
        <dbReference type="EMBL" id="TDE13075.1"/>
    </source>
</evidence>
<proteinExistence type="predicted"/>
<dbReference type="EMBL" id="SMKZ01000006">
    <property type="protein sequence ID" value="TDE13075.1"/>
    <property type="molecule type" value="Genomic_DNA"/>
</dbReference>
<dbReference type="Proteomes" id="UP000294739">
    <property type="component" value="Unassembled WGS sequence"/>
</dbReference>